<protein>
    <submittedName>
        <fullName evidence="1">Uncharacterized protein</fullName>
    </submittedName>
</protein>
<comment type="caution">
    <text evidence="1">The sequence shown here is derived from an EMBL/GenBank/DDBJ whole genome shotgun (WGS) entry which is preliminary data.</text>
</comment>
<sequence>MGKFFKSVGNSNLEIGDYEEIREEDFKKIPNPLGIIGDLSIENRLINLAKNQLLGLLLQLTVCLY</sequence>
<dbReference type="Proteomes" id="UP001523262">
    <property type="component" value="Unassembled WGS sequence"/>
</dbReference>
<dbReference type="EMBL" id="JAMQCR010000002">
    <property type="protein sequence ID" value="MCM2534238.1"/>
    <property type="molecule type" value="Genomic_DNA"/>
</dbReference>
<gene>
    <name evidence="1" type="ORF">NDK43_20130</name>
</gene>
<keyword evidence="2" id="KW-1185">Reference proteome</keyword>
<accession>A0ABT0WD99</accession>
<evidence type="ECO:0000313" key="1">
    <source>
        <dbReference type="EMBL" id="MCM2534238.1"/>
    </source>
</evidence>
<name>A0ABT0WD99_9BACI</name>
<reference evidence="1 2" key="1">
    <citation type="submission" date="2022-06" db="EMBL/GenBank/DDBJ databases">
        <authorList>
            <person name="Jeon C.O."/>
        </authorList>
    </citation>
    <scope>NUCLEOTIDE SEQUENCE [LARGE SCALE GENOMIC DNA]</scope>
    <source>
        <strain evidence="1 2">KCTC 13943</strain>
    </source>
</reference>
<organism evidence="1 2">
    <name type="scientific">Neobacillus pocheonensis</name>
    <dbReference type="NCBI Taxonomy" id="363869"/>
    <lineage>
        <taxon>Bacteria</taxon>
        <taxon>Bacillati</taxon>
        <taxon>Bacillota</taxon>
        <taxon>Bacilli</taxon>
        <taxon>Bacillales</taxon>
        <taxon>Bacillaceae</taxon>
        <taxon>Neobacillus</taxon>
    </lineage>
</organism>
<evidence type="ECO:0000313" key="2">
    <source>
        <dbReference type="Proteomes" id="UP001523262"/>
    </source>
</evidence>
<proteinExistence type="predicted"/>